<evidence type="ECO:0000313" key="1">
    <source>
        <dbReference type="Proteomes" id="UP000095283"/>
    </source>
</evidence>
<name>A0A1I7XPF4_HETBA</name>
<keyword evidence="1" id="KW-1185">Reference proteome</keyword>
<accession>A0A1I7XPF4</accession>
<evidence type="ECO:0000313" key="2">
    <source>
        <dbReference type="WBParaSite" id="Hba_19621"/>
    </source>
</evidence>
<organism evidence="1 2">
    <name type="scientific">Heterorhabditis bacteriophora</name>
    <name type="common">Entomopathogenic nematode worm</name>
    <dbReference type="NCBI Taxonomy" id="37862"/>
    <lineage>
        <taxon>Eukaryota</taxon>
        <taxon>Metazoa</taxon>
        <taxon>Ecdysozoa</taxon>
        <taxon>Nematoda</taxon>
        <taxon>Chromadorea</taxon>
        <taxon>Rhabditida</taxon>
        <taxon>Rhabditina</taxon>
        <taxon>Rhabditomorpha</taxon>
        <taxon>Strongyloidea</taxon>
        <taxon>Heterorhabditidae</taxon>
        <taxon>Heterorhabditis</taxon>
    </lineage>
</organism>
<dbReference type="WBParaSite" id="Hba_19621">
    <property type="protein sequence ID" value="Hba_19621"/>
    <property type="gene ID" value="Hba_19621"/>
</dbReference>
<sequence>MFRFLSPLLPSKSNSKSANFETYAKGIINLPYARTLDGCLYSRNLDPKITIEESVAPVSSELKIERPPLFEKQNSQKCSRLPVQRSSKESSNSNVAAWSSTYVTSGIPLAVTRRRSWRVHCVRPDLVDGATKTLILMHCLIIIYPNTAVLMVVHLSSLSSCCIEQDHSGHTRLKKYVLIRKLTDNKELEHYGNNDQWIFESCIQWHFNQSHLSSTLHSNEALM</sequence>
<reference evidence="2" key="1">
    <citation type="submission" date="2016-11" db="UniProtKB">
        <authorList>
            <consortium name="WormBaseParasite"/>
        </authorList>
    </citation>
    <scope>IDENTIFICATION</scope>
</reference>
<protein>
    <submittedName>
        <fullName evidence="2">Uncharacterized protein</fullName>
    </submittedName>
</protein>
<proteinExistence type="predicted"/>
<dbReference type="Proteomes" id="UP000095283">
    <property type="component" value="Unplaced"/>
</dbReference>
<dbReference type="AlphaFoldDB" id="A0A1I7XPF4"/>